<sequence length="156" mass="18403">MFFIKIYIYAILFIMVKDPASTNTKKHNEPLLILVVFVFLWVLYYFFYPTYQQFFPACTFHQITGFYCPGCGAQRAFLSLLHGNFLLALQQNFIVVISIPFVVYLYILVCINYFQKRQIGSIVYKKQFILFFVFTLLLFGVLRNIPVYPFTNFCPG</sequence>
<organism evidence="2 3">
    <name type="scientific">Limnovirga soli</name>
    <dbReference type="NCBI Taxonomy" id="2656915"/>
    <lineage>
        <taxon>Bacteria</taxon>
        <taxon>Pseudomonadati</taxon>
        <taxon>Bacteroidota</taxon>
        <taxon>Chitinophagia</taxon>
        <taxon>Chitinophagales</taxon>
        <taxon>Chitinophagaceae</taxon>
        <taxon>Limnovirga</taxon>
    </lineage>
</organism>
<keyword evidence="1" id="KW-0472">Membrane</keyword>
<dbReference type="InterPro" id="IPR021215">
    <property type="entry name" value="DUF2752"/>
</dbReference>
<feature type="transmembrane region" description="Helical" evidence="1">
    <location>
        <begin position="127"/>
        <end position="145"/>
    </location>
</feature>
<protein>
    <submittedName>
        <fullName evidence="2">DUF2752 domain-containing protein</fullName>
    </submittedName>
</protein>
<evidence type="ECO:0000313" key="3">
    <source>
        <dbReference type="Proteomes" id="UP000598971"/>
    </source>
</evidence>
<name>A0A8J8FE17_9BACT</name>
<dbReference type="AlphaFoldDB" id="A0A8J8FE17"/>
<evidence type="ECO:0000256" key="1">
    <source>
        <dbReference type="SAM" id="Phobius"/>
    </source>
</evidence>
<dbReference type="RefSeq" id="WP_171607712.1">
    <property type="nucleotide sequence ID" value="NZ_WHPF01000006.1"/>
</dbReference>
<reference evidence="2" key="1">
    <citation type="submission" date="2019-10" db="EMBL/GenBank/DDBJ databases">
        <title>Draft genome sequence of Panacibacter sp. KCS-6.</title>
        <authorList>
            <person name="Yim K.J."/>
        </authorList>
    </citation>
    <scope>NUCLEOTIDE SEQUENCE</scope>
    <source>
        <strain evidence="2">KCS-6</strain>
    </source>
</reference>
<dbReference type="Proteomes" id="UP000598971">
    <property type="component" value="Unassembled WGS sequence"/>
</dbReference>
<proteinExistence type="predicted"/>
<keyword evidence="1" id="KW-1133">Transmembrane helix</keyword>
<accession>A0A8J8FE17</accession>
<comment type="caution">
    <text evidence="2">The sequence shown here is derived from an EMBL/GenBank/DDBJ whole genome shotgun (WGS) entry which is preliminary data.</text>
</comment>
<evidence type="ECO:0000313" key="2">
    <source>
        <dbReference type="EMBL" id="NNV55782.1"/>
    </source>
</evidence>
<feature type="transmembrane region" description="Helical" evidence="1">
    <location>
        <begin position="31"/>
        <end position="47"/>
    </location>
</feature>
<keyword evidence="3" id="KW-1185">Reference proteome</keyword>
<dbReference type="Pfam" id="PF10825">
    <property type="entry name" value="DUF2752"/>
    <property type="match status" value="1"/>
</dbReference>
<gene>
    <name evidence="2" type="ORF">GD597_09950</name>
</gene>
<feature type="transmembrane region" description="Helical" evidence="1">
    <location>
        <begin position="93"/>
        <end position="115"/>
    </location>
</feature>
<keyword evidence="1" id="KW-0812">Transmembrane</keyword>
<dbReference type="EMBL" id="WHPF01000006">
    <property type="protein sequence ID" value="NNV55782.1"/>
    <property type="molecule type" value="Genomic_DNA"/>
</dbReference>